<organism evidence="2 3">
    <name type="scientific">Pseudescherichia vulneris NBRC 102420</name>
    <dbReference type="NCBI Taxonomy" id="1115515"/>
    <lineage>
        <taxon>Bacteria</taxon>
        <taxon>Pseudomonadati</taxon>
        <taxon>Pseudomonadota</taxon>
        <taxon>Gammaproteobacteria</taxon>
        <taxon>Enterobacterales</taxon>
        <taxon>Enterobacteriaceae</taxon>
        <taxon>Pseudescherichia</taxon>
    </lineage>
</organism>
<dbReference type="Proteomes" id="UP000029462">
    <property type="component" value="Unassembled WGS sequence"/>
</dbReference>
<dbReference type="Pfam" id="PF24295">
    <property type="entry name" value="DUF7480"/>
    <property type="match status" value="1"/>
</dbReference>
<dbReference type="NCBIfam" id="NF045617">
    <property type="entry name" value="mostly_LP"/>
    <property type="match status" value="1"/>
</dbReference>
<keyword evidence="3" id="KW-1185">Reference proteome</keyword>
<proteinExistence type="predicted"/>
<reference evidence="2 3" key="1">
    <citation type="submission" date="2014-09" db="EMBL/GenBank/DDBJ databases">
        <title>Whole genome shotgun sequence of Escherichia vulneris NBRC 102420.</title>
        <authorList>
            <person name="Yoshida Y."/>
            <person name="Hosoyama A."/>
            <person name="Tsuchikane K."/>
            <person name="Ohji S."/>
            <person name="Ichikawa N."/>
            <person name="Kimura A."/>
            <person name="Yamazoe A."/>
            <person name="Ezaki T."/>
            <person name="Fujita N."/>
        </authorList>
    </citation>
    <scope>NUCLEOTIDE SEQUENCE [LARGE SCALE GENOMIC DNA]</scope>
    <source>
        <strain evidence="2 3">NBRC 102420</strain>
    </source>
</reference>
<accession>A0A090V0S8</accession>
<sequence>MEYNAYRVADITLNDNQPCISVNNDPTVKSGHAKLLMLSLSARDTKGQMQEVWKQDNFDNPSYIIQAGQCIPVKYQFSRGKEYSVTVITAQPEDKVATKRLWSGSFRLNDLVPE</sequence>
<dbReference type="InterPro" id="IPR055903">
    <property type="entry name" value="DUF7480"/>
</dbReference>
<dbReference type="AlphaFoldDB" id="A0A090V0S8"/>
<evidence type="ECO:0000259" key="1">
    <source>
        <dbReference type="Pfam" id="PF24295"/>
    </source>
</evidence>
<comment type="caution">
    <text evidence="2">The sequence shown here is derived from an EMBL/GenBank/DDBJ whole genome shotgun (WGS) entry which is preliminary data.</text>
</comment>
<evidence type="ECO:0000313" key="3">
    <source>
        <dbReference type="Proteomes" id="UP000029462"/>
    </source>
</evidence>
<gene>
    <name evidence="2" type="ORF">EV102420_08_01810</name>
</gene>
<protein>
    <recommendedName>
        <fullName evidence="1">DUF7480 domain-containing protein</fullName>
    </recommendedName>
</protein>
<dbReference type="EMBL" id="BBMZ01000008">
    <property type="protein sequence ID" value="GAL57718.1"/>
    <property type="molecule type" value="Genomic_DNA"/>
</dbReference>
<name>A0A090V0S8_PSEVU</name>
<feature type="domain" description="DUF7480" evidence="1">
    <location>
        <begin position="8"/>
        <end position="109"/>
    </location>
</feature>
<evidence type="ECO:0000313" key="2">
    <source>
        <dbReference type="EMBL" id="GAL57718.1"/>
    </source>
</evidence>
<dbReference type="STRING" id="1115515.EV102420_08_01810"/>
<dbReference type="InterPro" id="IPR054657">
    <property type="entry name" value="T6SS_periplasmic_put"/>
</dbReference>